<dbReference type="PANTHER" id="PTHR11699">
    <property type="entry name" value="ALDEHYDE DEHYDROGENASE-RELATED"/>
    <property type="match status" value="1"/>
</dbReference>
<comment type="similarity">
    <text evidence="1 4">Belongs to the aldehyde dehydrogenase family.</text>
</comment>
<dbReference type="InterPro" id="IPR016162">
    <property type="entry name" value="Ald_DH_N"/>
</dbReference>
<dbReference type="RefSeq" id="WP_135480396.1">
    <property type="nucleotide sequence ID" value="NZ_SRMF01000001.1"/>
</dbReference>
<organism evidence="6 7">
    <name type="scientific">Natronospirillum operosum</name>
    <dbReference type="NCBI Taxonomy" id="2759953"/>
    <lineage>
        <taxon>Bacteria</taxon>
        <taxon>Pseudomonadati</taxon>
        <taxon>Pseudomonadota</taxon>
        <taxon>Gammaproteobacteria</taxon>
        <taxon>Oceanospirillales</taxon>
        <taxon>Natronospirillaceae</taxon>
        <taxon>Natronospirillum</taxon>
    </lineage>
</organism>
<dbReference type="OrthoDB" id="9802947at2"/>
<reference evidence="6 7" key="1">
    <citation type="submission" date="2019-04" db="EMBL/GenBank/DDBJ databases">
        <title>Natronospirillum operosus gen. nov., sp. nov., a haloalkaliphilic satellite isolated from decaying biomass of laboratory culture of cyanobacterium Geitlerinema sp. and proposal of Natronospirillaceae fam. nov. and Saccharospirillaceae fam. nov.</title>
        <authorList>
            <person name="Kevbrin V."/>
            <person name="Boltyanskaya Y."/>
            <person name="Koziaeva V."/>
            <person name="Grouzdev D.S."/>
            <person name="Park M."/>
            <person name="Cho J."/>
        </authorList>
    </citation>
    <scope>NUCLEOTIDE SEQUENCE [LARGE SCALE GENOMIC DNA]</scope>
    <source>
        <strain evidence="6 7">G-116</strain>
    </source>
</reference>
<dbReference type="Proteomes" id="UP000297475">
    <property type="component" value="Unassembled WGS sequence"/>
</dbReference>
<dbReference type="SUPFAM" id="SSF53720">
    <property type="entry name" value="ALDH-like"/>
    <property type="match status" value="1"/>
</dbReference>
<feature type="active site" evidence="3">
    <location>
        <position position="247"/>
    </location>
</feature>
<evidence type="ECO:0000313" key="7">
    <source>
        <dbReference type="Proteomes" id="UP000297475"/>
    </source>
</evidence>
<protein>
    <submittedName>
        <fullName evidence="6">Aldehyde dehydrogenase family protein</fullName>
    </submittedName>
</protein>
<dbReference type="InterPro" id="IPR016163">
    <property type="entry name" value="Ald_DH_C"/>
</dbReference>
<sequence>MQANHWINGEWLAGNSGTATTTNPADGEVVGEYALGSATLAREAVAIARRTFEAAKWSTSPRLRASVLLAYADRIAARKDELAAMIVAESGKLQSEAVHEVMGCISECRYYAGLARTIAGRVTELDTNQLVMFNREAAGVAAIIVPWNAPATLLIRSLAPALAAGCTVVVKPAPQTANVNRIMMECLAGVEELPAGVVNSVNENGIAVGQALTTDPEVDVISFTGASSTGKAIMKAASGTLKRLSLELGGKAPTLVCSDADLNTAIPVITRNATILAGQMCTAITRVVVAPDRFDEVAARLITSLAAIKTGRGDDPTSTMGAIIDRPSRDRLLGSVQEARKSGEILLEGTDPGGPLAKGAFITPSLIHINDVSDPLVQEELFGPVLNIERATDEHDMLARANATRYGLAASVWTRDVKRAQRLTRHIRAGSVWVNTHNRLGAETETGGFKHSGLGRLHGVEGLNDFLETKTVFYETDDEI</sequence>
<feature type="domain" description="Aldehyde dehydrogenase" evidence="5">
    <location>
        <begin position="11"/>
        <end position="472"/>
    </location>
</feature>
<dbReference type="InterPro" id="IPR029510">
    <property type="entry name" value="Ald_DH_CS_GLU"/>
</dbReference>
<accession>A0A4Z0WA72</accession>
<dbReference type="InterPro" id="IPR015590">
    <property type="entry name" value="Aldehyde_DH_dom"/>
</dbReference>
<dbReference type="AlphaFoldDB" id="A0A4Z0WA72"/>
<evidence type="ECO:0000313" key="6">
    <source>
        <dbReference type="EMBL" id="TGG95052.1"/>
    </source>
</evidence>
<dbReference type="PROSITE" id="PS00687">
    <property type="entry name" value="ALDEHYDE_DEHYDR_GLU"/>
    <property type="match status" value="1"/>
</dbReference>
<dbReference type="Gene3D" id="3.40.605.10">
    <property type="entry name" value="Aldehyde Dehydrogenase, Chain A, domain 1"/>
    <property type="match status" value="1"/>
</dbReference>
<evidence type="ECO:0000256" key="3">
    <source>
        <dbReference type="PROSITE-ProRule" id="PRU10007"/>
    </source>
</evidence>
<gene>
    <name evidence="6" type="ORF">E4656_01080</name>
</gene>
<evidence type="ECO:0000256" key="2">
    <source>
        <dbReference type="ARBA" id="ARBA00023002"/>
    </source>
</evidence>
<proteinExistence type="inferred from homology"/>
<evidence type="ECO:0000256" key="4">
    <source>
        <dbReference type="RuleBase" id="RU003345"/>
    </source>
</evidence>
<dbReference type="EMBL" id="SRMF01000001">
    <property type="protein sequence ID" value="TGG95052.1"/>
    <property type="molecule type" value="Genomic_DNA"/>
</dbReference>
<dbReference type="FunFam" id="3.40.605.10:FF:000007">
    <property type="entry name" value="NAD/NADP-dependent betaine aldehyde dehydrogenase"/>
    <property type="match status" value="1"/>
</dbReference>
<dbReference type="Gene3D" id="3.40.309.10">
    <property type="entry name" value="Aldehyde Dehydrogenase, Chain A, domain 2"/>
    <property type="match status" value="1"/>
</dbReference>
<keyword evidence="7" id="KW-1185">Reference proteome</keyword>
<comment type="caution">
    <text evidence="6">The sequence shown here is derived from an EMBL/GenBank/DDBJ whole genome shotgun (WGS) entry which is preliminary data.</text>
</comment>
<evidence type="ECO:0000259" key="5">
    <source>
        <dbReference type="Pfam" id="PF00171"/>
    </source>
</evidence>
<dbReference type="GO" id="GO:0016620">
    <property type="term" value="F:oxidoreductase activity, acting on the aldehyde or oxo group of donors, NAD or NADP as acceptor"/>
    <property type="evidence" value="ECO:0007669"/>
    <property type="project" value="InterPro"/>
</dbReference>
<dbReference type="InterPro" id="IPR016161">
    <property type="entry name" value="Ald_DH/histidinol_DH"/>
</dbReference>
<name>A0A4Z0WA72_9GAMM</name>
<evidence type="ECO:0000256" key="1">
    <source>
        <dbReference type="ARBA" id="ARBA00009986"/>
    </source>
</evidence>
<dbReference type="Pfam" id="PF00171">
    <property type="entry name" value="Aldedh"/>
    <property type="match status" value="1"/>
</dbReference>
<keyword evidence="2 4" id="KW-0560">Oxidoreductase</keyword>